<proteinExistence type="predicted"/>
<dbReference type="RefSeq" id="WP_094803612.1">
    <property type="nucleotide sequence ID" value="NZ_NEVP01000012.1"/>
</dbReference>
<dbReference type="OrthoDB" id="8657814at2"/>
<dbReference type="AlphaFoldDB" id="A0A261T953"/>
<comment type="caution">
    <text evidence="1">The sequence shown here is derived from an EMBL/GenBank/DDBJ whole genome shotgun (WGS) entry which is preliminary data.</text>
</comment>
<evidence type="ECO:0000313" key="1">
    <source>
        <dbReference type="EMBL" id="OZI45772.1"/>
    </source>
</evidence>
<dbReference type="EMBL" id="NEVP01000012">
    <property type="protein sequence ID" value="OZI45772.1"/>
    <property type="molecule type" value="Genomic_DNA"/>
</dbReference>
<dbReference type="Proteomes" id="UP000216913">
    <property type="component" value="Unassembled WGS sequence"/>
</dbReference>
<keyword evidence="2" id="KW-1185">Reference proteome</keyword>
<evidence type="ECO:0000313" key="2">
    <source>
        <dbReference type="Proteomes" id="UP000216913"/>
    </source>
</evidence>
<sequence length="71" mass="8326">MEWKVYKSGWIGERNFEVQTCEDEDGYMSRATILGFPPLEVLDQPFPNEELAVKAALKRLAEEFDEEPRFE</sequence>
<protein>
    <submittedName>
        <fullName evidence="1">Uncharacterized protein</fullName>
    </submittedName>
</protein>
<reference evidence="1 2" key="1">
    <citation type="submission" date="2017-05" db="EMBL/GenBank/DDBJ databases">
        <title>Complete and WGS of Bordetella genogroups.</title>
        <authorList>
            <person name="Spilker T."/>
            <person name="LiPuma J."/>
        </authorList>
    </citation>
    <scope>NUCLEOTIDE SEQUENCE [LARGE SCALE GENOMIC DNA]</scope>
    <source>
        <strain evidence="1 2">AU10456</strain>
    </source>
</reference>
<accession>A0A261T953</accession>
<gene>
    <name evidence="1" type="ORF">CAL25_21335</name>
</gene>
<organism evidence="1 2">
    <name type="scientific">Bordetella genomosp. 5</name>
    <dbReference type="NCBI Taxonomy" id="1395608"/>
    <lineage>
        <taxon>Bacteria</taxon>
        <taxon>Pseudomonadati</taxon>
        <taxon>Pseudomonadota</taxon>
        <taxon>Betaproteobacteria</taxon>
        <taxon>Burkholderiales</taxon>
        <taxon>Alcaligenaceae</taxon>
        <taxon>Bordetella</taxon>
    </lineage>
</organism>
<name>A0A261T953_9BORD</name>